<dbReference type="GO" id="GO:0003677">
    <property type="term" value="F:DNA binding"/>
    <property type="evidence" value="ECO:0007669"/>
    <property type="project" value="UniProtKB-KW"/>
</dbReference>
<dbReference type="SMART" id="SM00345">
    <property type="entry name" value="HTH_GNTR"/>
    <property type="match status" value="1"/>
</dbReference>
<evidence type="ECO:0000256" key="2">
    <source>
        <dbReference type="ARBA" id="ARBA00023125"/>
    </source>
</evidence>
<dbReference type="InterPro" id="IPR036388">
    <property type="entry name" value="WH-like_DNA-bd_sf"/>
</dbReference>
<dbReference type="SMART" id="SM00895">
    <property type="entry name" value="FCD"/>
    <property type="match status" value="1"/>
</dbReference>
<protein>
    <submittedName>
        <fullName evidence="5">GntR family transcriptional regulator</fullName>
    </submittedName>
</protein>
<dbReference type="PANTHER" id="PTHR43537">
    <property type="entry name" value="TRANSCRIPTIONAL REGULATOR, GNTR FAMILY"/>
    <property type="match status" value="1"/>
</dbReference>
<dbReference type="Pfam" id="PF00392">
    <property type="entry name" value="GntR"/>
    <property type="match status" value="1"/>
</dbReference>
<sequence>MSTPTDISLQRRSTAEVVSDTLMRLIVEGELKAGAPLRESSLATRLGISRNSLREGIRLLEQSRLVKYEVHRGAVVSTPTLKDLDDLYRTRLMLETMAVQEIPSPEALEEVERTFEQLKESVESKEVEPIVNADLAFHHAIVGLLESERLSAFYEQISKEMIFYFTVLSYADEEYANPDEPILARHTEIVEAIRRGRRAEASELVTAHIMANFARLKEILQERLEESETT</sequence>
<dbReference type="RefSeq" id="WP_158052348.1">
    <property type="nucleotide sequence ID" value="NZ_WBKB01000005.1"/>
</dbReference>
<dbReference type="EMBL" id="WBKB01000005">
    <property type="protein sequence ID" value="KAB1642544.1"/>
    <property type="molecule type" value="Genomic_DNA"/>
</dbReference>
<evidence type="ECO:0000256" key="3">
    <source>
        <dbReference type="ARBA" id="ARBA00023163"/>
    </source>
</evidence>
<comment type="caution">
    <text evidence="5">The sequence shown here is derived from an EMBL/GenBank/DDBJ whole genome shotgun (WGS) entry which is preliminary data.</text>
</comment>
<feature type="domain" description="HTH gntR-type" evidence="4">
    <location>
        <begin position="12"/>
        <end position="79"/>
    </location>
</feature>
<keyword evidence="6" id="KW-1185">Reference proteome</keyword>
<dbReference type="Gene3D" id="1.20.120.530">
    <property type="entry name" value="GntR ligand-binding domain-like"/>
    <property type="match status" value="1"/>
</dbReference>
<organism evidence="5 6">
    <name type="scientific">Gulosibacter chungangensis</name>
    <dbReference type="NCBI Taxonomy" id="979746"/>
    <lineage>
        <taxon>Bacteria</taxon>
        <taxon>Bacillati</taxon>
        <taxon>Actinomycetota</taxon>
        <taxon>Actinomycetes</taxon>
        <taxon>Micrococcales</taxon>
        <taxon>Microbacteriaceae</taxon>
        <taxon>Gulosibacter</taxon>
    </lineage>
</organism>
<gene>
    <name evidence="5" type="ORF">F8O05_08700</name>
</gene>
<dbReference type="SUPFAM" id="SSF46785">
    <property type="entry name" value="Winged helix' DNA-binding domain"/>
    <property type="match status" value="1"/>
</dbReference>
<dbReference type="InterPro" id="IPR008920">
    <property type="entry name" value="TF_FadR/GntR_C"/>
</dbReference>
<evidence type="ECO:0000313" key="6">
    <source>
        <dbReference type="Proteomes" id="UP000433493"/>
    </source>
</evidence>
<name>A0A7J5BAQ8_9MICO</name>
<dbReference type="GO" id="GO:0003700">
    <property type="term" value="F:DNA-binding transcription factor activity"/>
    <property type="evidence" value="ECO:0007669"/>
    <property type="project" value="InterPro"/>
</dbReference>
<dbReference type="InterPro" id="IPR036390">
    <property type="entry name" value="WH_DNA-bd_sf"/>
</dbReference>
<dbReference type="Gene3D" id="1.10.10.10">
    <property type="entry name" value="Winged helix-like DNA-binding domain superfamily/Winged helix DNA-binding domain"/>
    <property type="match status" value="1"/>
</dbReference>
<dbReference type="Proteomes" id="UP000433493">
    <property type="component" value="Unassembled WGS sequence"/>
</dbReference>
<dbReference type="InterPro" id="IPR000524">
    <property type="entry name" value="Tscrpt_reg_HTH_GntR"/>
</dbReference>
<dbReference type="InterPro" id="IPR011711">
    <property type="entry name" value="GntR_C"/>
</dbReference>
<keyword evidence="3" id="KW-0804">Transcription</keyword>
<keyword evidence="2" id="KW-0238">DNA-binding</keyword>
<reference evidence="5 6" key="1">
    <citation type="submission" date="2019-09" db="EMBL/GenBank/DDBJ databases">
        <title>Phylogeny of genus Pseudoclavibacter and closely related genus.</title>
        <authorList>
            <person name="Li Y."/>
        </authorList>
    </citation>
    <scope>NUCLEOTIDE SEQUENCE [LARGE SCALE GENOMIC DNA]</scope>
    <source>
        <strain evidence="5 6">KCTC 13959</strain>
    </source>
</reference>
<accession>A0A7J5BAQ8</accession>
<dbReference type="SUPFAM" id="SSF48008">
    <property type="entry name" value="GntR ligand-binding domain-like"/>
    <property type="match status" value="1"/>
</dbReference>
<evidence type="ECO:0000259" key="4">
    <source>
        <dbReference type="PROSITE" id="PS50949"/>
    </source>
</evidence>
<evidence type="ECO:0000313" key="5">
    <source>
        <dbReference type="EMBL" id="KAB1642544.1"/>
    </source>
</evidence>
<dbReference type="PROSITE" id="PS50949">
    <property type="entry name" value="HTH_GNTR"/>
    <property type="match status" value="1"/>
</dbReference>
<keyword evidence="1" id="KW-0805">Transcription regulation</keyword>
<dbReference type="AlphaFoldDB" id="A0A7J5BAQ8"/>
<dbReference type="Pfam" id="PF07729">
    <property type="entry name" value="FCD"/>
    <property type="match status" value="1"/>
</dbReference>
<evidence type="ECO:0000256" key="1">
    <source>
        <dbReference type="ARBA" id="ARBA00023015"/>
    </source>
</evidence>
<dbReference type="OrthoDB" id="7989071at2"/>
<proteinExistence type="predicted"/>
<dbReference type="PANTHER" id="PTHR43537:SF45">
    <property type="entry name" value="GNTR FAMILY REGULATORY PROTEIN"/>
    <property type="match status" value="1"/>
</dbReference>